<dbReference type="CTD" id="135886"/>
<protein>
    <submittedName>
        <fullName evidence="3">Transmembrane protein 270</fullName>
    </submittedName>
</protein>
<keyword evidence="2" id="KW-0812">Transmembrane</keyword>
<feature type="transmembrane region" description="Helical" evidence="2">
    <location>
        <begin position="7"/>
        <end position="26"/>
    </location>
</feature>
<reference evidence="3" key="2">
    <citation type="submission" date="2025-08" db="UniProtKB">
        <authorList>
            <consortium name="Ensembl"/>
        </authorList>
    </citation>
    <scope>IDENTIFICATION</scope>
</reference>
<reference evidence="3 4" key="1">
    <citation type="journal article" date="2010" name="Nature">
        <title>The sequence and de novo assembly of the giant panda genome.</title>
        <authorList>
            <person name="Li R."/>
            <person name="Fan W."/>
            <person name="Tian G."/>
            <person name="Zhu H."/>
            <person name="He L."/>
            <person name="Cai J."/>
            <person name="Huang Q."/>
            <person name="Cai Q."/>
            <person name="Li B."/>
            <person name="Bai Y."/>
            <person name="Zhang Z."/>
            <person name="Zhang Y."/>
            <person name="Wang W."/>
            <person name="Li J."/>
            <person name="Wei F."/>
            <person name="Li H."/>
            <person name="Jian M."/>
            <person name="Li J."/>
            <person name="Zhang Z."/>
            <person name="Nielsen R."/>
            <person name="Li D."/>
            <person name="Gu W."/>
            <person name="Yang Z."/>
            <person name="Xuan Z."/>
            <person name="Ryder O.A."/>
            <person name="Leung F.C."/>
            <person name="Zhou Y."/>
            <person name="Cao J."/>
            <person name="Sun X."/>
            <person name="Fu Y."/>
            <person name="Fang X."/>
            <person name="Guo X."/>
            <person name="Wang B."/>
            <person name="Hou R."/>
            <person name="Shen F."/>
            <person name="Mu B."/>
            <person name="Ni P."/>
            <person name="Lin R."/>
            <person name="Qian W."/>
            <person name="Wang G."/>
            <person name="Yu C."/>
            <person name="Nie W."/>
            <person name="Wang J."/>
            <person name="Wu Z."/>
            <person name="Liang H."/>
            <person name="Min J."/>
            <person name="Wu Q."/>
            <person name="Cheng S."/>
            <person name="Ruan J."/>
            <person name="Wang M."/>
            <person name="Shi Z."/>
            <person name="Wen M."/>
            <person name="Liu B."/>
            <person name="Ren X."/>
            <person name="Zheng H."/>
            <person name="Dong D."/>
            <person name="Cook K."/>
            <person name="Shan G."/>
            <person name="Zhang H."/>
            <person name="Kosiol C."/>
            <person name="Xie X."/>
            <person name="Lu Z."/>
            <person name="Zheng H."/>
            <person name="Li Y."/>
            <person name="Steiner C.C."/>
            <person name="Lam T.T."/>
            <person name="Lin S."/>
            <person name="Zhang Q."/>
            <person name="Li G."/>
            <person name="Tian J."/>
            <person name="Gong T."/>
            <person name="Liu H."/>
            <person name="Zhang D."/>
            <person name="Fang L."/>
            <person name="Ye C."/>
            <person name="Zhang J."/>
            <person name="Hu W."/>
            <person name="Xu A."/>
            <person name="Ren Y."/>
            <person name="Zhang G."/>
            <person name="Bruford M.W."/>
            <person name="Li Q."/>
            <person name="Ma L."/>
            <person name="Guo Y."/>
            <person name="An N."/>
            <person name="Hu Y."/>
            <person name="Zheng Y."/>
            <person name="Shi Y."/>
            <person name="Li Z."/>
            <person name="Liu Q."/>
            <person name="Chen Y."/>
            <person name="Zhao J."/>
            <person name="Qu N."/>
            <person name="Zhao S."/>
            <person name="Tian F."/>
            <person name="Wang X."/>
            <person name="Wang H."/>
            <person name="Xu L."/>
            <person name="Liu X."/>
            <person name="Vinar T."/>
            <person name="Wang Y."/>
            <person name="Lam T.W."/>
            <person name="Yiu S.M."/>
            <person name="Liu S."/>
            <person name="Zhang H."/>
            <person name="Li D."/>
            <person name="Huang Y."/>
            <person name="Wang X."/>
            <person name="Yang G."/>
            <person name="Jiang Z."/>
            <person name="Wang J."/>
            <person name="Qin N."/>
            <person name="Li L."/>
            <person name="Li J."/>
            <person name="Bolund L."/>
            <person name="Kristiansen K."/>
            <person name="Wong G.K."/>
            <person name="Olson M."/>
            <person name="Zhang X."/>
            <person name="Li S."/>
            <person name="Yang H."/>
            <person name="Wang J."/>
            <person name="Wang J."/>
        </authorList>
    </citation>
    <scope>NUCLEOTIDE SEQUENCE [LARGE SCALE GENOMIC DNA]</scope>
</reference>
<feature type="transmembrane region" description="Helical" evidence="2">
    <location>
        <begin position="122"/>
        <end position="142"/>
    </location>
</feature>
<dbReference type="PANTHER" id="PTHR37369">
    <property type="entry name" value="TRANSMEMBRANE PROTEIN 270"/>
    <property type="match status" value="1"/>
</dbReference>
<dbReference type="KEGG" id="aml:100474804"/>
<feature type="region of interest" description="Disordered" evidence="1">
    <location>
        <begin position="218"/>
        <end position="257"/>
    </location>
</feature>
<dbReference type="eggNOG" id="ENOG502T0K9">
    <property type="taxonomic scope" value="Eukaryota"/>
</dbReference>
<feature type="compositionally biased region" description="Low complexity" evidence="1">
    <location>
        <begin position="232"/>
        <end position="251"/>
    </location>
</feature>
<dbReference type="InParanoid" id="G1MAC1"/>
<sequence>MEPVPPVRSNLLGILLLVVKLSVLLVQNRVHLYNLFLLKILLFNRWLSGLAQEAWGCRGRQAPPAASPLGWALWAGLGLLRVPVWLGLQAPQLAWAGMRHCARALGLAPKWLGLSVATCTDLLLSGLHGLMLAGLLLSLLTWRLCRRAHRLCSLGGLLSKALLDSRVVPELWALQRRLYWWVETTTALTWHLAYLITWTTCLASHLLQAAFEHTAQLAQSQDAEPPRGSGTLSASPLPEPLGPEAGPALPEHGTPAE</sequence>
<dbReference type="Pfam" id="PF15164">
    <property type="entry name" value="WBS28"/>
    <property type="match status" value="1"/>
</dbReference>
<proteinExistence type="predicted"/>
<dbReference type="GeneTree" id="ENSGT00390000009243"/>
<gene>
    <name evidence="3" type="primary">TMEM270</name>
</gene>
<name>G1MAC1_AILME</name>
<keyword evidence="2" id="KW-0472">Membrane</keyword>
<accession>G1MAC1</accession>
<dbReference type="Ensembl" id="ENSAMET00000016969.2">
    <property type="protein sequence ID" value="ENSAMEP00000016295.2"/>
    <property type="gene ID" value="ENSAMEG00000015449.2"/>
</dbReference>
<evidence type="ECO:0000256" key="2">
    <source>
        <dbReference type="SAM" id="Phobius"/>
    </source>
</evidence>
<keyword evidence="2" id="KW-1133">Transmembrane helix</keyword>
<dbReference type="PANTHER" id="PTHR37369:SF1">
    <property type="entry name" value="TRANSMEMBRANE PROTEIN 270"/>
    <property type="match status" value="1"/>
</dbReference>
<dbReference type="STRING" id="9646.ENSAMEP00000016295"/>
<evidence type="ECO:0000313" key="3">
    <source>
        <dbReference type="Ensembl" id="ENSAMEP00000016295.2"/>
    </source>
</evidence>
<keyword evidence="4" id="KW-1185">Reference proteome</keyword>
<dbReference type="GeneID" id="100474804"/>
<dbReference type="RefSeq" id="XP_002920135.2">
    <property type="nucleotide sequence ID" value="XM_002920089.3"/>
</dbReference>
<organism evidence="3 4">
    <name type="scientific">Ailuropoda melanoleuca</name>
    <name type="common">Giant panda</name>
    <dbReference type="NCBI Taxonomy" id="9646"/>
    <lineage>
        <taxon>Eukaryota</taxon>
        <taxon>Metazoa</taxon>
        <taxon>Chordata</taxon>
        <taxon>Craniata</taxon>
        <taxon>Vertebrata</taxon>
        <taxon>Euteleostomi</taxon>
        <taxon>Mammalia</taxon>
        <taxon>Eutheria</taxon>
        <taxon>Laurasiatheria</taxon>
        <taxon>Carnivora</taxon>
        <taxon>Caniformia</taxon>
        <taxon>Ursidae</taxon>
        <taxon>Ailuropoda</taxon>
    </lineage>
</organism>
<dbReference type="InterPro" id="IPR029166">
    <property type="entry name" value="WBS28"/>
</dbReference>
<reference evidence="3" key="3">
    <citation type="submission" date="2025-09" db="UniProtKB">
        <authorList>
            <consortium name="Ensembl"/>
        </authorList>
    </citation>
    <scope>IDENTIFICATION</scope>
</reference>
<evidence type="ECO:0000313" key="4">
    <source>
        <dbReference type="Proteomes" id="UP000008912"/>
    </source>
</evidence>
<dbReference type="OrthoDB" id="9837709at2759"/>
<dbReference type="AlphaFoldDB" id="G1MAC1"/>
<dbReference type="HOGENOM" id="CLU_1049556_0_0_1"/>
<dbReference type="Proteomes" id="UP000008912">
    <property type="component" value="Unassembled WGS sequence"/>
</dbReference>
<evidence type="ECO:0000256" key="1">
    <source>
        <dbReference type="SAM" id="MobiDB-lite"/>
    </source>
</evidence>